<feature type="signal peptide" evidence="4">
    <location>
        <begin position="1"/>
        <end position="27"/>
    </location>
</feature>
<dbReference type="OrthoDB" id="4567960at2"/>
<dbReference type="Proteomes" id="UP000183263">
    <property type="component" value="Unassembled WGS sequence"/>
</dbReference>
<feature type="chain" id="PRO_5039685307" description="Low molecular weight antigen MTB12-like C-terminal domain-containing protein" evidence="4">
    <location>
        <begin position="28"/>
        <end position="165"/>
    </location>
</feature>
<evidence type="ECO:0000256" key="1">
    <source>
        <dbReference type="ARBA" id="ARBA00022729"/>
    </source>
</evidence>
<evidence type="ECO:0000313" key="6">
    <source>
        <dbReference type="EMBL" id="SDH98741.1"/>
    </source>
</evidence>
<gene>
    <name evidence="6" type="ORF">SAMN05444695_104227</name>
</gene>
<sequence length="165" mass="16604">MRNPVISRRVVQAGAGLLAAASLGVLTACGSDDPAPPADDAGPGQTTTGESPDTAPLPTLLPPIPEELTAIANAAFGSDADPAQSAAAISGPAESNDTAAGNLAAENWTIEITDLYMPGAGTAEGTGVRSVDGTPETDRVTVEFVAEDGAWKLSRDWVCEQVDCG</sequence>
<dbReference type="PROSITE" id="PS51257">
    <property type="entry name" value="PROKAR_LIPOPROTEIN"/>
    <property type="match status" value="1"/>
</dbReference>
<evidence type="ECO:0000256" key="3">
    <source>
        <dbReference type="SAM" id="MobiDB-lite"/>
    </source>
</evidence>
<protein>
    <recommendedName>
        <fullName evidence="5">Low molecular weight antigen MTB12-like C-terminal domain-containing protein</fullName>
    </recommendedName>
</protein>
<proteinExistence type="inferred from homology"/>
<evidence type="ECO:0000256" key="4">
    <source>
        <dbReference type="SAM" id="SignalP"/>
    </source>
</evidence>
<dbReference type="Pfam" id="PF26580">
    <property type="entry name" value="Mtb12_C"/>
    <property type="match status" value="1"/>
</dbReference>
<evidence type="ECO:0000256" key="2">
    <source>
        <dbReference type="ARBA" id="ARBA00093774"/>
    </source>
</evidence>
<keyword evidence="7" id="KW-1185">Reference proteome</keyword>
<reference evidence="6 7" key="1">
    <citation type="submission" date="2016-10" db="EMBL/GenBank/DDBJ databases">
        <authorList>
            <person name="de Groot N.N."/>
        </authorList>
    </citation>
    <scope>NUCLEOTIDE SEQUENCE [LARGE SCALE GENOMIC DNA]</scope>
    <source>
        <strain evidence="6 7">DSM 44892</strain>
    </source>
</reference>
<organism evidence="6 7">
    <name type="scientific">Rhodococcus triatomae</name>
    <dbReference type="NCBI Taxonomy" id="300028"/>
    <lineage>
        <taxon>Bacteria</taxon>
        <taxon>Bacillati</taxon>
        <taxon>Actinomycetota</taxon>
        <taxon>Actinomycetes</taxon>
        <taxon>Mycobacteriales</taxon>
        <taxon>Nocardiaceae</taxon>
        <taxon>Rhodococcus</taxon>
    </lineage>
</organism>
<accession>A0A1G8GWT0</accession>
<feature type="region of interest" description="Disordered" evidence="3">
    <location>
        <begin position="30"/>
        <end position="62"/>
    </location>
</feature>
<feature type="domain" description="Low molecular weight antigen MTB12-like C-terminal" evidence="5">
    <location>
        <begin position="63"/>
        <end position="162"/>
    </location>
</feature>
<dbReference type="InterPro" id="IPR058644">
    <property type="entry name" value="Mtb12-like_C"/>
</dbReference>
<evidence type="ECO:0000313" key="7">
    <source>
        <dbReference type="Proteomes" id="UP000183263"/>
    </source>
</evidence>
<feature type="region of interest" description="Disordered" evidence="3">
    <location>
        <begin position="81"/>
        <end position="100"/>
    </location>
</feature>
<comment type="similarity">
    <text evidence="2">Belongs to the MTB12 family.</text>
</comment>
<dbReference type="EMBL" id="FNDN01000004">
    <property type="protein sequence ID" value="SDH98741.1"/>
    <property type="molecule type" value="Genomic_DNA"/>
</dbReference>
<dbReference type="RefSeq" id="WP_139183202.1">
    <property type="nucleotide sequence ID" value="NZ_CP048813.1"/>
</dbReference>
<dbReference type="AlphaFoldDB" id="A0A1G8GWT0"/>
<name>A0A1G8GWT0_9NOCA</name>
<evidence type="ECO:0000259" key="5">
    <source>
        <dbReference type="Pfam" id="PF26580"/>
    </source>
</evidence>
<keyword evidence="1 4" id="KW-0732">Signal</keyword>